<dbReference type="Gene3D" id="2.60.40.1190">
    <property type="match status" value="1"/>
</dbReference>
<dbReference type="InterPro" id="IPR012480">
    <property type="entry name" value="Hepar_II_III_C"/>
</dbReference>
<dbReference type="PANTHER" id="PTHR39210:SF1">
    <property type="entry name" value="HEPARIN-SULFATE LYASE"/>
    <property type="match status" value="1"/>
</dbReference>
<dbReference type="AlphaFoldDB" id="A0A927GZT0"/>
<evidence type="ECO:0000256" key="2">
    <source>
        <dbReference type="ARBA" id="ARBA00022729"/>
    </source>
</evidence>
<feature type="domain" description="Heparinase II/III-like C-terminal" evidence="6">
    <location>
        <begin position="788"/>
        <end position="895"/>
    </location>
</feature>
<keyword evidence="8" id="KW-1185">Reference proteome</keyword>
<evidence type="ECO:0000256" key="5">
    <source>
        <dbReference type="SAM" id="MobiDB-lite"/>
    </source>
</evidence>
<reference evidence="7" key="1">
    <citation type="submission" date="2020-09" db="EMBL/GenBank/DDBJ databases">
        <title>A novel bacterium of genus Paenibacillus, isolated from South China Sea.</title>
        <authorList>
            <person name="Huang H."/>
            <person name="Mo K."/>
            <person name="Hu Y."/>
        </authorList>
    </citation>
    <scope>NUCLEOTIDE SEQUENCE</scope>
    <source>
        <strain evidence="7">IB182363</strain>
    </source>
</reference>
<comment type="caution">
    <text evidence="7">The sequence shown here is derived from an EMBL/GenBank/DDBJ whole genome shotgun (WGS) entry which is preliminary data.</text>
</comment>
<dbReference type="Gene3D" id="2.70.98.70">
    <property type="match status" value="1"/>
</dbReference>
<accession>A0A927GZT0</accession>
<evidence type="ECO:0000259" key="6">
    <source>
        <dbReference type="Pfam" id="PF07940"/>
    </source>
</evidence>
<evidence type="ECO:0000256" key="3">
    <source>
        <dbReference type="ARBA" id="ARBA00022764"/>
    </source>
</evidence>
<protein>
    <submittedName>
        <fullName evidence="7">Heparinase II/III family protein</fullName>
    </submittedName>
</protein>
<keyword evidence="2" id="KW-0732">Signal</keyword>
<comment type="subcellular location">
    <subcellularLocation>
        <location evidence="1">Periplasm</location>
    </subcellularLocation>
</comment>
<dbReference type="RefSeq" id="WP_190928359.1">
    <property type="nucleotide sequence ID" value="NZ_JACXJA010000016.1"/>
</dbReference>
<keyword evidence="4" id="KW-0456">Lyase</keyword>
<evidence type="ECO:0000313" key="7">
    <source>
        <dbReference type="EMBL" id="MBD2862970.1"/>
    </source>
</evidence>
<evidence type="ECO:0000256" key="1">
    <source>
        <dbReference type="ARBA" id="ARBA00004418"/>
    </source>
</evidence>
<proteinExistence type="predicted"/>
<dbReference type="GO" id="GO:0042597">
    <property type="term" value="C:periplasmic space"/>
    <property type="evidence" value="ECO:0007669"/>
    <property type="project" value="UniProtKB-SubCell"/>
</dbReference>
<dbReference type="SUPFAM" id="SSF49344">
    <property type="entry name" value="CBD9-like"/>
    <property type="match status" value="1"/>
</dbReference>
<feature type="region of interest" description="Disordered" evidence="5">
    <location>
        <begin position="177"/>
        <end position="197"/>
    </location>
</feature>
<name>A0A927GZT0_9BACL</name>
<evidence type="ECO:0000256" key="4">
    <source>
        <dbReference type="ARBA" id="ARBA00023239"/>
    </source>
</evidence>
<dbReference type="PANTHER" id="PTHR39210">
    <property type="entry name" value="HEPARIN-SULFATE LYASE"/>
    <property type="match status" value="1"/>
</dbReference>
<keyword evidence="3" id="KW-0574">Periplasm</keyword>
<dbReference type="Gene3D" id="1.50.10.100">
    <property type="entry name" value="Chondroitin AC/alginate lyase"/>
    <property type="match status" value="1"/>
</dbReference>
<organism evidence="7 8">
    <name type="scientific">Paenibacillus oceani</name>
    <dbReference type="NCBI Taxonomy" id="2772510"/>
    <lineage>
        <taxon>Bacteria</taxon>
        <taxon>Bacillati</taxon>
        <taxon>Bacillota</taxon>
        <taxon>Bacilli</taxon>
        <taxon>Bacillales</taxon>
        <taxon>Paenibacillaceae</taxon>
        <taxon>Paenibacillus</taxon>
    </lineage>
</organism>
<dbReference type="GO" id="GO:0016829">
    <property type="term" value="F:lyase activity"/>
    <property type="evidence" value="ECO:0007669"/>
    <property type="project" value="UniProtKB-KW"/>
</dbReference>
<dbReference type="EMBL" id="JACXJA010000016">
    <property type="protein sequence ID" value="MBD2862970.1"/>
    <property type="molecule type" value="Genomic_DNA"/>
</dbReference>
<dbReference type="Proteomes" id="UP000639396">
    <property type="component" value="Unassembled WGS sequence"/>
</dbReference>
<evidence type="ECO:0000313" key="8">
    <source>
        <dbReference type="Proteomes" id="UP000639396"/>
    </source>
</evidence>
<dbReference type="InterPro" id="IPR008929">
    <property type="entry name" value="Chondroitin_lyas"/>
</dbReference>
<dbReference type="SUPFAM" id="SSF48230">
    <property type="entry name" value="Chondroitin AC/alginate lyase"/>
    <property type="match status" value="1"/>
</dbReference>
<sequence>MSKRLLSAIGGWLVIGIVLATAIGSYSDRTAGRRVPDGAFQPYTDKWAIVPPAGQAPSIDGNRDDPAWNGAAVLGDFRTAYFARSLSRAVEYRAVYDEDYLYIGGRIARSEADALSHIEVIVRPAGRDDGFYVARIPVAANAPVALSTIWNPSPDVTNLSADTGKRMIRSFRYAVSGQESGGSGAGPTPDRGPTAGDPLVVETAIPFSELLPAGGQSAEGDEWQLNIVHVHHLYTQPLSSWVPVRQSDHWHQNGATANLRVSLVDQDRLGSIFLGRLPDRLAAEPGSFAAWRPEDALLMDNGFTAKQLRFTWKEAKLSASDVQLYWKEPGGSWQQLNDADVSRKGSAYTVDFRHPAPKNSGLYHLQLVLAPAASSGRTTVLTFDRDMLAASGDAKYAASAPANGAAKDQSAEPVLWSEPSAEVQRIKALIPPQPGFIFVGLPEMPELYPGGGLYQLSADGLKLTAPRTGTVYPNDRFKEDKELVLTNAKGETISIPYYEDASGKRYFITAHLWYLQKARAISQTAALVRTDPLGAARLLYEFAKAYEGYNPTVDRVAGNLHANLSADKRSGPPYAYWGGIWDRWWYNDLTQLTPLIKAYGQLKRTNAFALLNEEAGEDVEKRIVQGLIVPSADFVLTYPDYLGNMSFQPWKGLIEVGKALGEPDYIHRVVELIESLVTQMFMSDGYWQEVTPSYHLQTVNGLKQVADQLKGWSDPPGYMSPRTGIRFDNLDMEQQYPIIRRAVENGNKLVYPDGKVLPVTDTWASGQPANPIINGGSFLLPAAKIGRLAGGAGPGQTQLYMGFQPKYGHAHLDPLNLSLYAQGQELLPDLGYTHNTFYRWFALSTMGHNTVVVDSANMVNSAQAKQGGNVEAFVTEGEGGLFQAMRADYASAYGVTEAYSREPWFVPFADGSGEQGYVLDLFRVKGGSRHEYTLQGDANRDAAFATGMPLTDYGPYLLPPGTKVELPVSNSDSGSAEGFYPGYIYVRDVKQAQLDGDQYAVTLVTERNGTPQSKLNIFGLLEPGDNELYLGRSPSLRSIRMLGSSKDNNDEAVKYTMPKLVLRREGVNLSSTFTTVMEPYSDRAARIESVERLPLDGAPEGAVAVRVTYGDTTDILLSNPNHPEQPLKTGDVTMVGEMGLIRLTGGEVRDMSLAGGTLLQKGDRKVTGPGAVTGTIRDTWRKAKGDPFDAFVTDQDVPEQAKGRYILIRHPDGSKTGFKIGGVRRQDGKTLIVPAEHDPGFEVAEDGSSRQMFYPGQSWTGPGTHTFAIPNIERLNR</sequence>
<dbReference type="Pfam" id="PF07940">
    <property type="entry name" value="Hepar_II_III_C"/>
    <property type="match status" value="1"/>
</dbReference>
<gene>
    <name evidence="7" type="ORF">IDH45_13340</name>
</gene>